<evidence type="ECO:0000313" key="8">
    <source>
        <dbReference type="EMBL" id="BBE10143.1"/>
    </source>
</evidence>
<evidence type="ECO:0000256" key="2">
    <source>
        <dbReference type="ARBA" id="ARBA00009695"/>
    </source>
</evidence>
<comment type="similarity">
    <text evidence="2 5">Belongs to the RecX family.</text>
</comment>
<dbReference type="AlphaFoldDB" id="A0A2Z6EXF4"/>
<dbReference type="InterPro" id="IPR003783">
    <property type="entry name" value="Regulatory_RecX"/>
</dbReference>
<dbReference type="NCBIfam" id="NF001055">
    <property type="entry name" value="PRK00117.2-5"/>
    <property type="match status" value="1"/>
</dbReference>
<dbReference type="GO" id="GO:0006282">
    <property type="term" value="P:regulation of DNA repair"/>
    <property type="evidence" value="ECO:0007669"/>
    <property type="project" value="UniProtKB-UniRule"/>
</dbReference>
<dbReference type="Gene3D" id="1.10.10.10">
    <property type="entry name" value="Winged helix-like DNA-binding domain superfamily/Winged helix DNA-binding domain"/>
    <property type="match status" value="3"/>
</dbReference>
<organism evidence="8 9">
    <name type="scientific">Mycoavidus cysteinexigens</name>
    <dbReference type="NCBI Taxonomy" id="1553431"/>
    <lineage>
        <taxon>Bacteria</taxon>
        <taxon>Pseudomonadati</taxon>
        <taxon>Pseudomonadota</taxon>
        <taxon>Betaproteobacteria</taxon>
        <taxon>Burkholderiales</taxon>
        <taxon>Burkholderiaceae</taxon>
        <taxon>Mycoavidus</taxon>
    </lineage>
</organism>
<dbReference type="InterPro" id="IPR053924">
    <property type="entry name" value="RecX_HTH_2nd"/>
</dbReference>
<feature type="domain" description="RecX second three-helical" evidence="6">
    <location>
        <begin position="53"/>
        <end position="90"/>
    </location>
</feature>
<accession>A0A2Z6EXF4</accession>
<protein>
    <recommendedName>
        <fullName evidence="3 5">Regulatory protein RecX</fullName>
    </recommendedName>
</protein>
<dbReference type="Pfam" id="PF02631">
    <property type="entry name" value="RecX_HTH2"/>
    <property type="match status" value="1"/>
</dbReference>
<keyword evidence="9" id="KW-1185">Reference proteome</keyword>
<evidence type="ECO:0000313" key="9">
    <source>
        <dbReference type="Proteomes" id="UP000282597"/>
    </source>
</evidence>
<dbReference type="HAMAP" id="MF_01114">
    <property type="entry name" value="RecX"/>
    <property type="match status" value="1"/>
</dbReference>
<evidence type="ECO:0000256" key="1">
    <source>
        <dbReference type="ARBA" id="ARBA00004496"/>
    </source>
</evidence>
<gene>
    <name evidence="5" type="primary">recX</name>
    <name evidence="8" type="ORF">MCB1EB_1982</name>
</gene>
<proteinExistence type="inferred from homology"/>
<dbReference type="RefSeq" id="WP_045364613.1">
    <property type="nucleotide sequence ID" value="NZ_AP018150.1"/>
</dbReference>
<reference evidence="8 9" key="1">
    <citation type="journal article" date="2018" name="Microbes Environ.">
        <title>Comparative Genomic Insights into Endofungal Lifestyles of Two Bacterial Endosymbionts, Mycoavidus cysteinexigens and Burkholderia rhizoxinica.</title>
        <authorList>
            <person name="Sharmin D."/>
            <person name="Guo Y."/>
            <person name="Nishizawa T."/>
            <person name="Ohshima S."/>
            <person name="Sato Y."/>
            <person name="Takashima Y."/>
            <person name="Narisawa K."/>
            <person name="Ohta H."/>
        </authorList>
    </citation>
    <scope>NUCLEOTIDE SEQUENCE [LARGE SCALE GENOMIC DNA]</scope>
    <source>
        <strain evidence="8 9">B1-EB</strain>
    </source>
</reference>
<dbReference type="Proteomes" id="UP000282597">
    <property type="component" value="Chromosome"/>
</dbReference>
<evidence type="ECO:0000256" key="5">
    <source>
        <dbReference type="HAMAP-Rule" id="MF_01114"/>
    </source>
</evidence>
<dbReference type="InterPro" id="IPR053925">
    <property type="entry name" value="RecX_HTH_3rd"/>
</dbReference>
<evidence type="ECO:0000259" key="6">
    <source>
        <dbReference type="Pfam" id="PF02631"/>
    </source>
</evidence>
<evidence type="ECO:0000256" key="3">
    <source>
        <dbReference type="ARBA" id="ARBA00018111"/>
    </source>
</evidence>
<dbReference type="Pfam" id="PF21981">
    <property type="entry name" value="RecX_HTH3"/>
    <property type="match status" value="1"/>
</dbReference>
<dbReference type="EMBL" id="AP018150">
    <property type="protein sequence ID" value="BBE10143.1"/>
    <property type="molecule type" value="Genomic_DNA"/>
</dbReference>
<comment type="subcellular location">
    <subcellularLocation>
        <location evidence="1 5">Cytoplasm</location>
    </subcellularLocation>
</comment>
<name>A0A2Z6EXF4_9BURK</name>
<dbReference type="PANTHER" id="PTHR33602:SF1">
    <property type="entry name" value="REGULATORY PROTEIN RECX FAMILY PROTEIN"/>
    <property type="match status" value="1"/>
</dbReference>
<dbReference type="KEGG" id="mcys:MCB1EB_1982"/>
<dbReference type="InterPro" id="IPR036388">
    <property type="entry name" value="WH-like_DNA-bd_sf"/>
</dbReference>
<dbReference type="GO" id="GO:0005737">
    <property type="term" value="C:cytoplasm"/>
    <property type="evidence" value="ECO:0007669"/>
    <property type="project" value="UniProtKB-SubCell"/>
</dbReference>
<feature type="domain" description="RecX third three-helical" evidence="7">
    <location>
        <begin position="99"/>
        <end position="138"/>
    </location>
</feature>
<comment type="function">
    <text evidence="5">Modulates RecA activity.</text>
</comment>
<dbReference type="PANTHER" id="PTHR33602">
    <property type="entry name" value="REGULATORY PROTEIN RECX FAMILY PROTEIN"/>
    <property type="match status" value="1"/>
</dbReference>
<evidence type="ECO:0000256" key="4">
    <source>
        <dbReference type="ARBA" id="ARBA00022490"/>
    </source>
</evidence>
<evidence type="ECO:0000259" key="7">
    <source>
        <dbReference type="Pfam" id="PF21981"/>
    </source>
</evidence>
<sequence>MYAKPSLRARALGYLSRREHSRAELHRKLASYAEHETDLNVLLNVLQEEGYLSDARFAESVAHRRAARCGVRRIINELKQHELDATLIEQIGADLQSSELTRAKAIWRKKYGNLPTTSIERARQTRFLAMRGFAHATIVSLLSGCDEE</sequence>
<keyword evidence="4 5" id="KW-0963">Cytoplasm</keyword>